<sequence>MSALTKFNNHCFSEWYLAAIERVLFPCENEEEINAWKENVCHRFRLDSSVVRDHVTFVI</sequence>
<keyword evidence="2" id="KW-1185">Reference proteome</keyword>
<dbReference type="EMBL" id="JAGFBS010000051">
    <property type="protein sequence ID" value="KAG6370434.1"/>
    <property type="molecule type" value="Genomic_DNA"/>
</dbReference>
<protein>
    <submittedName>
        <fullName evidence="1">Uncharacterized protein</fullName>
    </submittedName>
</protein>
<reference evidence="1" key="1">
    <citation type="submission" date="2021-03" db="EMBL/GenBank/DDBJ databases">
        <title>Evolutionary innovations through gain and loss of genes in the ectomycorrhizal Boletales.</title>
        <authorList>
            <person name="Wu G."/>
            <person name="Miyauchi S."/>
            <person name="Morin E."/>
            <person name="Yang Z.-L."/>
            <person name="Xu J."/>
            <person name="Martin F.M."/>
        </authorList>
    </citation>
    <scope>NUCLEOTIDE SEQUENCE</scope>
    <source>
        <strain evidence="1">BR01</strain>
    </source>
</reference>
<dbReference type="Proteomes" id="UP000683000">
    <property type="component" value="Unassembled WGS sequence"/>
</dbReference>
<proteinExistence type="predicted"/>
<accession>A0A8I2YEE8</accession>
<dbReference type="AlphaFoldDB" id="A0A8I2YEE8"/>
<evidence type="ECO:0000313" key="2">
    <source>
        <dbReference type="Proteomes" id="UP000683000"/>
    </source>
</evidence>
<comment type="caution">
    <text evidence="1">The sequence shown here is derived from an EMBL/GenBank/DDBJ whole genome shotgun (WGS) entry which is preliminary data.</text>
</comment>
<organism evidence="1 2">
    <name type="scientific">Boletus reticuloceps</name>
    <dbReference type="NCBI Taxonomy" id="495285"/>
    <lineage>
        <taxon>Eukaryota</taxon>
        <taxon>Fungi</taxon>
        <taxon>Dikarya</taxon>
        <taxon>Basidiomycota</taxon>
        <taxon>Agaricomycotina</taxon>
        <taxon>Agaricomycetes</taxon>
        <taxon>Agaricomycetidae</taxon>
        <taxon>Boletales</taxon>
        <taxon>Boletineae</taxon>
        <taxon>Boletaceae</taxon>
        <taxon>Boletoideae</taxon>
        <taxon>Boletus</taxon>
    </lineage>
</organism>
<gene>
    <name evidence="1" type="ORF">JVT61DRAFT_12049</name>
</gene>
<evidence type="ECO:0000313" key="1">
    <source>
        <dbReference type="EMBL" id="KAG6370434.1"/>
    </source>
</evidence>
<name>A0A8I2YEE8_9AGAM</name>